<name>A0A6J1CDE9_MOMCH</name>
<dbReference type="OrthoDB" id="765769at2759"/>
<dbReference type="InterPro" id="IPR025486">
    <property type="entry name" value="DUF4378"/>
</dbReference>
<dbReference type="Pfam" id="PF14383">
    <property type="entry name" value="VARLMGL"/>
    <property type="match status" value="1"/>
</dbReference>
<sequence>MGVEKESVKSGGSYVGGFFQLFDWTAKSRKRLFSSKLDVQERSKQGNRSAGNSPLTQVHLIDLDECGPRQSIKGSSDYSCSSSVTEEDGYGVKVPGVVARLMGLDSLPSSHFSEPYFTPSFDTQSLQETRGHRGSFNYRHDCQIMYSGNLLDQADDLAAAPARKPSEPKPQKTLSRPIEKFQTEILPPRSAKSIPITHHKLLSPIKSPAFIPSKNAAHIMEAAAKIIDPGPSGTTKSKMSLIGSSSAPLKLQAPKEKVDLPQKLPPVRTSPVSLKVKELKEKAEASHKSTRFLETSRKPFESNASRLLKGQSMNKSWDGSQDASFKVLPDVEYSSSKNKGKSISLAIQAKVNVQRRENVNTNSHRNFTGQKQQTEVKSSQPLKSQAGTQKNLHVPSSACNASSNLPLKQNNQKQNCHVDRVKLPSKNSTSNTERKKPLTGDSSFGHRRNAGRVVMSSKTGVRKSSSETSDREKEDLHSNAKNLPRKKRSLDRDQRFDKKQAMDNMSVHSNNIVDRSSSLAQDCRKKGTDVVSFTFTAPLTRKVPGSDTSAGHVESNINGLCTDFRGKIGSLGPDSLKSSSIECNFIGENALSALLEQKLRELIDKVESPSLGSITGGSESTCLSTSEHPSSPSLDTLDAMSKLNERDQHSSARSKLVGQYNFDYSSADSSTLGLKHEFQVVPGIDECSSNSTDADAGQLLNVRHPSPVSILEHSFSSESCDSSDSNSREGNKLCSSVQGQDVIALGFSKFDPVGADTELLDSASSITDETPMSKFTGSSLSRGYIEWELEYIKEILCDVELMFKDYALGRSHDVINPYLFNILENQNRGSQRSSVEYRLKRKALFDCVSECLDLRCRQYVGGGFRMWEKGVGVLRRKEQLSKEIWKEISGWKGMGDCMVDELVDNDMSCWHGRWLDFDTDAFAIGVEVENQILDSLVEEVLADIVMIP</sequence>
<dbReference type="InterPro" id="IPR032795">
    <property type="entry name" value="DUF3741-assoc"/>
</dbReference>
<reference evidence="5 6" key="1">
    <citation type="submission" date="2025-04" db="UniProtKB">
        <authorList>
            <consortium name="RefSeq"/>
        </authorList>
    </citation>
    <scope>IDENTIFICATION</scope>
    <source>
        <strain evidence="5 6">OHB3-1</strain>
    </source>
</reference>
<evidence type="ECO:0000313" key="8">
    <source>
        <dbReference type="RefSeq" id="XP_022138596.1"/>
    </source>
</evidence>
<feature type="compositionally biased region" description="Polar residues" evidence="1">
    <location>
        <begin position="361"/>
        <end position="391"/>
    </location>
</feature>
<keyword evidence="4" id="KW-1185">Reference proteome</keyword>
<gene>
    <name evidence="5 6 7 8" type="primary">LOC111009714</name>
</gene>
<protein>
    <submittedName>
        <fullName evidence="5 6">Uncharacterized protein LOC111009714</fullName>
    </submittedName>
</protein>
<dbReference type="RefSeq" id="XP_022138596.1">
    <property type="nucleotide sequence ID" value="XM_022282904.1"/>
</dbReference>
<feature type="region of interest" description="Disordered" evidence="1">
    <location>
        <begin position="279"/>
        <end position="303"/>
    </location>
</feature>
<dbReference type="AlphaFoldDB" id="A0A6J1CDE9"/>
<feature type="compositionally biased region" description="Basic and acidic residues" evidence="1">
    <location>
        <begin position="490"/>
        <end position="501"/>
    </location>
</feature>
<evidence type="ECO:0000259" key="3">
    <source>
        <dbReference type="Pfam" id="PF14383"/>
    </source>
</evidence>
<feature type="region of interest" description="Disordered" evidence="1">
    <location>
        <begin position="361"/>
        <end position="518"/>
    </location>
</feature>
<accession>A0A6J1CDE9</accession>
<dbReference type="Pfam" id="PF14309">
    <property type="entry name" value="DUF4378"/>
    <property type="match status" value="1"/>
</dbReference>
<dbReference type="GeneID" id="111009714"/>
<organism evidence="4 5">
    <name type="scientific">Momordica charantia</name>
    <name type="common">Bitter gourd</name>
    <name type="synonym">Balsam pear</name>
    <dbReference type="NCBI Taxonomy" id="3673"/>
    <lineage>
        <taxon>Eukaryota</taxon>
        <taxon>Viridiplantae</taxon>
        <taxon>Streptophyta</taxon>
        <taxon>Embryophyta</taxon>
        <taxon>Tracheophyta</taxon>
        <taxon>Spermatophyta</taxon>
        <taxon>Magnoliopsida</taxon>
        <taxon>eudicotyledons</taxon>
        <taxon>Gunneridae</taxon>
        <taxon>Pentapetalae</taxon>
        <taxon>rosids</taxon>
        <taxon>fabids</taxon>
        <taxon>Cucurbitales</taxon>
        <taxon>Cucurbitaceae</taxon>
        <taxon>Momordiceae</taxon>
        <taxon>Momordica</taxon>
    </lineage>
</organism>
<evidence type="ECO:0000313" key="7">
    <source>
        <dbReference type="RefSeq" id="XP_022138595.1"/>
    </source>
</evidence>
<feature type="domain" description="DUF3741" evidence="3">
    <location>
        <begin position="82"/>
        <end position="113"/>
    </location>
</feature>
<evidence type="ECO:0000313" key="5">
    <source>
        <dbReference type="RefSeq" id="XP_022138593.1"/>
    </source>
</evidence>
<dbReference type="RefSeq" id="XP_022138595.1">
    <property type="nucleotide sequence ID" value="XM_022282903.1"/>
</dbReference>
<proteinExistence type="predicted"/>
<dbReference type="Proteomes" id="UP000504603">
    <property type="component" value="Unplaced"/>
</dbReference>
<feature type="compositionally biased region" description="Basic and acidic residues" evidence="1">
    <location>
        <begin position="464"/>
        <end position="478"/>
    </location>
</feature>
<evidence type="ECO:0000259" key="2">
    <source>
        <dbReference type="Pfam" id="PF14309"/>
    </source>
</evidence>
<dbReference type="PANTHER" id="PTHR21726:SF29">
    <property type="entry name" value="EXPRESSED PROTEIN"/>
    <property type="match status" value="1"/>
</dbReference>
<feature type="compositionally biased region" description="Polar residues" evidence="1">
    <location>
        <begin position="610"/>
        <end position="634"/>
    </location>
</feature>
<feature type="compositionally biased region" description="Polar residues" evidence="1">
    <location>
        <begin position="397"/>
        <end position="407"/>
    </location>
</feature>
<evidence type="ECO:0000256" key="1">
    <source>
        <dbReference type="SAM" id="MobiDB-lite"/>
    </source>
</evidence>
<dbReference type="RefSeq" id="XP_022138593.1">
    <property type="nucleotide sequence ID" value="XM_022282901.1"/>
</dbReference>
<evidence type="ECO:0000313" key="4">
    <source>
        <dbReference type="Proteomes" id="UP000504603"/>
    </source>
</evidence>
<feature type="region of interest" description="Disordered" evidence="1">
    <location>
        <begin position="610"/>
        <end position="637"/>
    </location>
</feature>
<feature type="compositionally biased region" description="Polar residues" evidence="1">
    <location>
        <begin position="506"/>
        <end position="518"/>
    </location>
</feature>
<dbReference type="RefSeq" id="XP_022138594.1">
    <property type="nucleotide sequence ID" value="XM_022282902.1"/>
</dbReference>
<dbReference type="PANTHER" id="PTHR21726">
    <property type="entry name" value="PHOSPHATIDYLINOSITOL N-ACETYLGLUCOSAMINYLTRANSFERASE SUBUNIT P DOWN SYNDROME CRITICAL REGION PROTEIN 5 -RELATED"/>
    <property type="match status" value="1"/>
</dbReference>
<evidence type="ECO:0000313" key="6">
    <source>
        <dbReference type="RefSeq" id="XP_022138594.1"/>
    </source>
</evidence>
<dbReference type="KEGG" id="mcha:111009714"/>
<feature type="domain" description="DUF4378" evidence="2">
    <location>
        <begin position="788"/>
        <end position="939"/>
    </location>
</feature>